<organism evidence="9 10">
    <name type="scientific">Trichoderma asperellum</name>
    <name type="common">Filamentous fungus</name>
    <dbReference type="NCBI Taxonomy" id="101201"/>
    <lineage>
        <taxon>Eukaryota</taxon>
        <taxon>Fungi</taxon>
        <taxon>Dikarya</taxon>
        <taxon>Ascomycota</taxon>
        <taxon>Pezizomycotina</taxon>
        <taxon>Sordariomycetes</taxon>
        <taxon>Hypocreomycetidae</taxon>
        <taxon>Hypocreales</taxon>
        <taxon>Hypocreaceae</taxon>
        <taxon>Trichoderma</taxon>
    </lineage>
</organism>
<dbReference type="InterPro" id="IPR030395">
    <property type="entry name" value="GP_PDE_dom"/>
</dbReference>
<dbReference type="EMBL" id="BLZH01000010">
    <property type="protein sequence ID" value="GFP58404.1"/>
    <property type="molecule type" value="Genomic_DNA"/>
</dbReference>
<evidence type="ECO:0000259" key="8">
    <source>
        <dbReference type="PROSITE" id="PS51704"/>
    </source>
</evidence>
<dbReference type="PANTHER" id="PTHR22958:SF23">
    <property type="entry name" value="DEPENDENT KINASE INHIBITOR PHO81, PUTATIVE (AFU_ORTHOLOGUE AFUA_4G06020)-RELATED"/>
    <property type="match status" value="1"/>
</dbReference>
<keyword evidence="2" id="KW-0378">Hydrolase</keyword>
<dbReference type="InterPro" id="IPR051578">
    <property type="entry name" value="GDPD"/>
</dbReference>
<feature type="repeat" description="ANK" evidence="4">
    <location>
        <begin position="596"/>
        <end position="628"/>
    </location>
</feature>
<dbReference type="Pfam" id="PF00023">
    <property type="entry name" value="Ank"/>
    <property type="match status" value="1"/>
</dbReference>
<feature type="domain" description="GP-PDE" evidence="8">
    <location>
        <begin position="838"/>
        <end position="1135"/>
    </location>
</feature>
<comment type="caution">
    <text evidence="9">The sequence shown here is derived from an EMBL/GenBank/DDBJ whole genome shotgun (WGS) entry which is preliminary data.</text>
</comment>
<dbReference type="Pfam" id="PF13637">
    <property type="entry name" value="Ank_4"/>
    <property type="match status" value="1"/>
</dbReference>
<evidence type="ECO:0000259" key="7">
    <source>
        <dbReference type="PROSITE" id="PS51382"/>
    </source>
</evidence>
<keyword evidence="6" id="KW-0812">Transmembrane</keyword>
<dbReference type="OrthoDB" id="1577640at2759"/>
<dbReference type="GO" id="GO:0047389">
    <property type="term" value="F:glycerophosphocholine phosphodiesterase activity"/>
    <property type="evidence" value="ECO:0007669"/>
    <property type="project" value="TreeGrafter"/>
</dbReference>
<keyword evidence="6" id="KW-1133">Transmembrane helix</keyword>
<feature type="compositionally biased region" description="Basic and acidic residues" evidence="5">
    <location>
        <begin position="8"/>
        <end position="20"/>
    </location>
</feature>
<dbReference type="InterPro" id="IPR057506">
    <property type="entry name" value="C2_GPCPD1"/>
</dbReference>
<dbReference type="AlphaFoldDB" id="A0A6V8R034"/>
<dbReference type="CDD" id="cd14483">
    <property type="entry name" value="SPX_PHO81_NUC-2_like"/>
    <property type="match status" value="1"/>
</dbReference>
<evidence type="ECO:0000256" key="3">
    <source>
        <dbReference type="ARBA" id="ARBA00023043"/>
    </source>
</evidence>
<evidence type="ECO:0000256" key="2">
    <source>
        <dbReference type="ARBA" id="ARBA00022801"/>
    </source>
</evidence>
<evidence type="ECO:0000256" key="6">
    <source>
        <dbReference type="SAM" id="Phobius"/>
    </source>
</evidence>
<dbReference type="Gene3D" id="3.20.20.190">
    <property type="entry name" value="Phosphatidylinositol (PI) phosphodiesterase"/>
    <property type="match status" value="1"/>
</dbReference>
<dbReference type="PROSITE" id="PS50297">
    <property type="entry name" value="ANK_REP_REGION"/>
    <property type="match status" value="3"/>
</dbReference>
<dbReference type="InterPro" id="IPR017946">
    <property type="entry name" value="PLC-like_Pdiesterase_TIM-brl"/>
</dbReference>
<dbReference type="Pfam" id="PF25329">
    <property type="entry name" value="C2_GDE1"/>
    <property type="match status" value="1"/>
</dbReference>
<dbReference type="PROSITE" id="PS51704">
    <property type="entry name" value="GP_PDE"/>
    <property type="match status" value="1"/>
</dbReference>
<evidence type="ECO:0000256" key="5">
    <source>
        <dbReference type="SAM" id="MobiDB-lite"/>
    </source>
</evidence>
<accession>A0A6V8R034</accession>
<feature type="repeat" description="ANK" evidence="4">
    <location>
        <begin position="507"/>
        <end position="539"/>
    </location>
</feature>
<dbReference type="PANTHER" id="PTHR22958">
    <property type="entry name" value="GLYCEROPHOSPHORYL DIESTER PHOSPHODIESTERASE"/>
    <property type="match status" value="1"/>
</dbReference>
<evidence type="ECO:0000256" key="1">
    <source>
        <dbReference type="ARBA" id="ARBA00022737"/>
    </source>
</evidence>
<protein>
    <submittedName>
        <fullName evidence="9">Ankyrin repeat protein nuc-2</fullName>
    </submittedName>
</protein>
<keyword evidence="6" id="KW-0472">Membrane</keyword>
<dbReference type="Gene3D" id="1.25.40.20">
    <property type="entry name" value="Ankyrin repeat-containing domain"/>
    <property type="match status" value="2"/>
</dbReference>
<dbReference type="GO" id="GO:0046475">
    <property type="term" value="P:glycerophospholipid catabolic process"/>
    <property type="evidence" value="ECO:0007669"/>
    <property type="project" value="TreeGrafter"/>
</dbReference>
<dbReference type="InterPro" id="IPR036770">
    <property type="entry name" value="Ankyrin_rpt-contain_sf"/>
</dbReference>
<dbReference type="InterPro" id="IPR004331">
    <property type="entry name" value="SPX_dom"/>
</dbReference>
<feature type="transmembrane region" description="Helical" evidence="6">
    <location>
        <begin position="91"/>
        <end position="112"/>
    </location>
</feature>
<dbReference type="Proteomes" id="UP000517252">
    <property type="component" value="Unassembled WGS sequence"/>
</dbReference>
<reference evidence="9 10" key="1">
    <citation type="submission" date="2020-07" db="EMBL/GenBank/DDBJ databases">
        <title>Trichoderma asperellum IC-1 whole genome shotgun sequence.</title>
        <authorList>
            <person name="Kanamasa S."/>
            <person name="Takahashi H."/>
        </authorList>
    </citation>
    <scope>NUCLEOTIDE SEQUENCE [LARGE SCALE GENOMIC DNA]</scope>
    <source>
        <strain evidence="9 10">IC-1</strain>
    </source>
</reference>
<name>A0A6V8R034_TRIAP</name>
<evidence type="ECO:0000313" key="9">
    <source>
        <dbReference type="EMBL" id="GFP58404.1"/>
    </source>
</evidence>
<feature type="domain" description="SPX" evidence="7">
    <location>
        <begin position="177"/>
        <end position="340"/>
    </location>
</feature>
<dbReference type="SUPFAM" id="SSF48403">
    <property type="entry name" value="Ankyrin repeat"/>
    <property type="match status" value="1"/>
</dbReference>
<dbReference type="PROSITE" id="PS50088">
    <property type="entry name" value="ANK_REPEAT"/>
    <property type="match status" value="3"/>
</dbReference>
<keyword evidence="1" id="KW-0677">Repeat</keyword>
<keyword evidence="3 4" id="KW-0040">ANK repeat</keyword>
<dbReference type="InterPro" id="IPR002110">
    <property type="entry name" value="Ankyrin_rpt"/>
</dbReference>
<feature type="repeat" description="ANK" evidence="4">
    <location>
        <begin position="561"/>
        <end position="594"/>
    </location>
</feature>
<dbReference type="PROSITE" id="PS51382">
    <property type="entry name" value="SPX"/>
    <property type="match status" value="1"/>
</dbReference>
<sequence>MSASCADKPSRYHGPHEVSAPHEQPWSILQDDLLRRAKDRDAQPASQPQSPFCAQGALIRTLPFPASSISTISKKPIQGCAYIIQHLKPALVHIFGLLHAGFLTLLGFNLHLKLSRKQSTDLRLLPWWDKDWPLKCLFLQAPSPTIQSYHPALGFPPKGKGFRRNNTPGSHSDLYRRKFGKQIQKRQLEVPEYAASFVNYKALKKLIKKLSATPTLAAQNDVHRLDTLADSQAALQANKATFFFQLERELDKVNAFYLQKEAELKIRLKTLLDKKKVIKSRQGISRRSSKFTTLEEGFQQFATDLNKLQQFVEINGTAFSKILKKWDKTSKSKTKELYLSRAVEVQPFFNATVISELSDQATTSLQELGAWSDGIQVSFDSSTTHVVTTQHFVGTDEGDADSLLLDTVITGNLESIKDLLAKMQSATQASDGDVSLIERLTRTFLTAINEAPKSALQVLLDTGLVDLHSYDDINERNCLHQAAIYGRQHVLEWGLAANVAVDRTDVYGRVPLHYASLHGRLDMLEVLLNDHVPLNLACEHGSVAIVEILLKHGAKILPDAEGLYPQHMVARCGRTSDLLLLLKQYGADLDQIDKLYGWTPLLHAASEGNVECLQALLKLGVDATIRDEKDLPAMYYAAWEGHLECMQLLSPFNKRPRASPLGGHPAIDIMGSSSGPLPMSLDPDAIPILELPPPIIPLRRYGHNFLDTKTVVQIGFQDAGEQPLVFFQDGKYPAARLTISSKVSDLIPKNIILPFQEDTRVVSFQVDNLETFSLDFDVFPAYGAKTIAKTVVLPSVFLNQSGGSKSCLPLFDPRLRAIGQISFTTQVIKPFRGQPLEITDFETYWKATSQFNQPTNAVVTGSSLSGDYVRVFVQYTSDAVPVIWPQWTISCGGLDIPVCRLSFAQFDAITAQSTSRAKLASLATKTTDDIAEIYHILATAGTTLKDALAILPPGMHVNLQILYPNSEEEETLALGPALDVNVFVDSILTIVFDHARAQRAQSHSPHVVRSMVFSSYNARLCTALNWKQPNFPVFLCNDLGRDEKAVRASGRRTTSIKEAVRIAQTNNFMGLICYSRLLDMVPALVDAVKSHGLALVMDKSSDTPEANPLADPFPRPPNGIDGILRDHGILRFNDSIDM</sequence>
<evidence type="ECO:0000313" key="10">
    <source>
        <dbReference type="Proteomes" id="UP000517252"/>
    </source>
</evidence>
<dbReference type="Pfam" id="PF03105">
    <property type="entry name" value="SPX"/>
    <property type="match status" value="1"/>
</dbReference>
<dbReference type="SMART" id="SM00248">
    <property type="entry name" value="ANK"/>
    <property type="match status" value="6"/>
</dbReference>
<dbReference type="SUPFAM" id="SSF51695">
    <property type="entry name" value="PLC-like phosphodiesterases"/>
    <property type="match status" value="1"/>
</dbReference>
<feature type="region of interest" description="Disordered" evidence="5">
    <location>
        <begin position="1"/>
        <end position="25"/>
    </location>
</feature>
<gene>
    <name evidence="9" type="ORF">TASIC1_0010021500</name>
</gene>
<proteinExistence type="predicted"/>
<dbReference type="Pfam" id="PF12796">
    <property type="entry name" value="Ank_2"/>
    <property type="match status" value="1"/>
</dbReference>
<evidence type="ECO:0000256" key="4">
    <source>
        <dbReference type="PROSITE-ProRule" id="PRU00023"/>
    </source>
</evidence>